<sequence>MLRLTKLSLAHRTVVLLLSLLIIGLGVYATTALKQELIPSIDVPRGNVVSVYAGASPEVVEAQVSKPIEAAVKAVDGVTSVTSVSSSGVSQVTVQWDYGIAADDMANKLRSAVDSISGGLPANVDPTVITGGTDDIPVAVLALSSDEDLNVLSQKVTDTVAPELKSVPGVRDVTVSGKEEREIVITYKQSKLADYGVDPTTIAQLFAANANAIPSGTMRTDTANLDVQTGTTYSTVDEIKNLRLQGTDGPVKLSELATVKEAPVATTSISRVDGRTSLTLQIIKTPDANTVTVAHGIADRLPELERALGNNAKFVTVFDQAPYIEQSVHDLTVEGGIGLAMAVFVILLFLQSLRPTLITAISIPLSLLIALIGLWVGGYTLNILTLAALTVAVGRVVDDSIVVIENIKRHQGDGEFGRKSIINAVKEVSGAVTSSTLTTVAVFLPIGLVGGQAGEIFRPFAVAAVVALLASLIVSLTVVPVFASWFMRPTAKQQAKIEAAGASEEKDTWLQKSYLPVLNWALGHRWLTLLLAVLVFAGTLALVPRLKTDFIGSTGTESLAITQKLPSGTGLSETDKAATKIEGLLAADPSVQTYSTTIGSGSSAVFLAARADSNEARFTVPLKAGSNATDTANRLRQQIAEMGPDVGEVEVSIGAGGSSTGVVVYVESSDSTLLQTANDRVLAMMQGIPGLTNVNSDLAAARDMLSVDVKEGKAADLGMTQASIGQAVARSVRGQLIGTLAEGDTTLNVYLRSQTPVQNIDELRDIKLPVTQLMNANAKSDAADAVQKRSEKVTAQSKKDATAAYNDQVAALKKSRAEAVKAQKTLNSQLAKAKKNLASLQSQLEAVQQIPVCSGALLPPGCLPATSDAVLKLTQAVSGVSMQVAQLSSALAQAKSGVTQVDKQLDALAEQREKSLDAQAIQQSIQDQSKAAAEATADAVRLSDVATVKLVQAPASVTRVNGIRAATISASSESSDLGTTTTRITQGLAALDLPDGVTVRIGGVSQQQQESFAQLGLAMLVAIAVVYLIMVATFGSLLQPLLLLISIPFAATGALGLSLLTDTPLGVPSMIGLLMLIGIVVTNAIVLIDLINQKRKAGAGVDDSIQAGARLRVRPIIMTALATIFALVPMGLGLTGGGVFISKPLAIVVIGGLVSSTLLTLILVPVLYDLLETWRQNRRDRKAQRLAAKADQNAVEGDETSADAPVEGRPAGAGSQ</sequence>
<feature type="coiled-coil region" evidence="1">
    <location>
        <begin position="816"/>
        <end position="850"/>
    </location>
</feature>
<dbReference type="Pfam" id="PF00873">
    <property type="entry name" value="ACR_tran"/>
    <property type="match status" value="2"/>
</dbReference>
<proteinExistence type="predicted"/>
<evidence type="ECO:0000256" key="1">
    <source>
        <dbReference type="SAM" id="Coils"/>
    </source>
</evidence>
<evidence type="ECO:0008006" key="6">
    <source>
        <dbReference type="Google" id="ProtNLM"/>
    </source>
</evidence>
<feature type="transmembrane region" description="Helical" evidence="3">
    <location>
        <begin position="460"/>
        <end position="486"/>
    </location>
</feature>
<dbReference type="PANTHER" id="PTHR32063:SF0">
    <property type="entry name" value="SWARMING MOTILITY PROTEIN SWRC"/>
    <property type="match status" value="1"/>
</dbReference>
<feature type="transmembrane region" description="Helical" evidence="3">
    <location>
        <begin position="357"/>
        <end position="377"/>
    </location>
</feature>
<dbReference type="InterPro" id="IPR001036">
    <property type="entry name" value="Acrflvin-R"/>
</dbReference>
<dbReference type="InterPro" id="IPR027463">
    <property type="entry name" value="AcrB_DN_DC_subdom"/>
</dbReference>
<dbReference type="Gene3D" id="3.30.70.1320">
    <property type="entry name" value="Multidrug efflux transporter AcrB pore domain like"/>
    <property type="match status" value="1"/>
</dbReference>
<feature type="transmembrane region" description="Helical" evidence="3">
    <location>
        <begin position="1116"/>
        <end position="1141"/>
    </location>
</feature>
<dbReference type="SUPFAM" id="SSF82714">
    <property type="entry name" value="Multidrug efflux transporter AcrB TolC docking domain, DN and DC subdomains"/>
    <property type="match status" value="2"/>
</dbReference>
<dbReference type="Gene3D" id="3.30.70.1440">
    <property type="entry name" value="Multidrug efflux transporter AcrB pore domain"/>
    <property type="match status" value="1"/>
</dbReference>
<evidence type="ECO:0000313" key="4">
    <source>
        <dbReference type="EMBL" id="SPD85596.1"/>
    </source>
</evidence>
<feature type="region of interest" description="Disordered" evidence="2">
    <location>
        <begin position="1182"/>
        <end position="1216"/>
    </location>
</feature>
<dbReference type="PANTHER" id="PTHR32063">
    <property type="match status" value="1"/>
</dbReference>
<organism evidence="4 5">
    <name type="scientific">Micropruina glycogenica</name>
    <dbReference type="NCBI Taxonomy" id="75385"/>
    <lineage>
        <taxon>Bacteria</taxon>
        <taxon>Bacillati</taxon>
        <taxon>Actinomycetota</taxon>
        <taxon>Actinomycetes</taxon>
        <taxon>Propionibacteriales</taxon>
        <taxon>Nocardioidaceae</taxon>
        <taxon>Micropruina</taxon>
    </lineage>
</organism>
<dbReference type="PRINTS" id="PR00702">
    <property type="entry name" value="ACRIFLAVINRP"/>
</dbReference>
<feature type="transmembrane region" description="Helical" evidence="3">
    <location>
        <begin position="1015"/>
        <end position="1034"/>
    </location>
</feature>
<feature type="transmembrane region" description="Helical" evidence="3">
    <location>
        <begin position="1147"/>
        <end position="1171"/>
    </location>
</feature>
<feature type="transmembrane region" description="Helical" evidence="3">
    <location>
        <begin position="526"/>
        <end position="543"/>
    </location>
</feature>
<dbReference type="OrthoDB" id="3306666at2"/>
<keyword evidence="5" id="KW-1185">Reference proteome</keyword>
<gene>
    <name evidence="4" type="ORF">MPLG2_0560</name>
</gene>
<feature type="transmembrane region" description="Helical" evidence="3">
    <location>
        <begin position="1041"/>
        <end position="1061"/>
    </location>
</feature>
<dbReference type="GO" id="GO:0005886">
    <property type="term" value="C:plasma membrane"/>
    <property type="evidence" value="ECO:0007669"/>
    <property type="project" value="TreeGrafter"/>
</dbReference>
<accession>A0A2N9JDX1</accession>
<dbReference type="EMBL" id="LT985188">
    <property type="protein sequence ID" value="SPD85596.1"/>
    <property type="molecule type" value="Genomic_DNA"/>
</dbReference>
<reference evidence="4 5" key="1">
    <citation type="submission" date="2018-02" db="EMBL/GenBank/DDBJ databases">
        <authorList>
            <person name="Cohen D.B."/>
            <person name="Kent A.D."/>
        </authorList>
    </citation>
    <scope>NUCLEOTIDE SEQUENCE [LARGE SCALE GENOMIC DNA]</scope>
    <source>
        <strain evidence="4">1</strain>
    </source>
</reference>
<keyword evidence="3" id="KW-0472">Membrane</keyword>
<dbReference type="Gene3D" id="3.30.2090.10">
    <property type="entry name" value="Multidrug efflux transporter AcrB TolC docking domain, DN and DC subdomains"/>
    <property type="match status" value="2"/>
</dbReference>
<keyword evidence="3" id="KW-1133">Transmembrane helix</keyword>
<keyword evidence="3" id="KW-0812">Transmembrane</keyword>
<dbReference type="SUPFAM" id="SSF82693">
    <property type="entry name" value="Multidrug efflux transporter AcrB pore domain, PN1, PN2, PC1 and PC2 subdomains"/>
    <property type="match status" value="3"/>
</dbReference>
<dbReference type="AlphaFoldDB" id="A0A2N9JDX1"/>
<feature type="transmembrane region" description="Helical" evidence="3">
    <location>
        <begin position="1067"/>
        <end position="1088"/>
    </location>
</feature>
<dbReference type="KEGG" id="mgg:MPLG2_0560"/>
<protein>
    <recommendedName>
        <fullName evidence="6">Hydrophobic/amphiphilic exporter-1, HAE1 family</fullName>
    </recommendedName>
</protein>
<dbReference type="Proteomes" id="UP000238164">
    <property type="component" value="Chromosome 1"/>
</dbReference>
<dbReference type="GO" id="GO:0042910">
    <property type="term" value="F:xenobiotic transmembrane transporter activity"/>
    <property type="evidence" value="ECO:0007669"/>
    <property type="project" value="TreeGrafter"/>
</dbReference>
<feature type="transmembrane region" description="Helical" evidence="3">
    <location>
        <begin position="428"/>
        <end position="448"/>
    </location>
</feature>
<name>A0A2N9JDX1_9ACTN</name>
<dbReference type="SUPFAM" id="SSF82866">
    <property type="entry name" value="Multidrug efflux transporter AcrB transmembrane domain"/>
    <property type="match status" value="2"/>
</dbReference>
<dbReference type="Gene3D" id="1.20.1640.10">
    <property type="entry name" value="Multidrug efflux transporter AcrB transmembrane domain"/>
    <property type="match status" value="3"/>
</dbReference>
<evidence type="ECO:0000256" key="2">
    <source>
        <dbReference type="SAM" id="MobiDB-lite"/>
    </source>
</evidence>
<evidence type="ECO:0000313" key="5">
    <source>
        <dbReference type="Proteomes" id="UP000238164"/>
    </source>
</evidence>
<evidence type="ECO:0000256" key="3">
    <source>
        <dbReference type="SAM" id="Phobius"/>
    </source>
</evidence>
<dbReference type="Gene3D" id="3.30.70.1430">
    <property type="entry name" value="Multidrug efflux transporter AcrB pore domain"/>
    <property type="match status" value="2"/>
</dbReference>
<keyword evidence="1" id="KW-0175">Coiled coil</keyword>
<dbReference type="RefSeq" id="WP_158680806.1">
    <property type="nucleotide sequence ID" value="NZ_BAAAGO010000042.1"/>
</dbReference>